<dbReference type="InterPro" id="IPR052535">
    <property type="entry name" value="Bacilysin_H2HPP_isomerase"/>
</dbReference>
<feature type="domain" description="Cupin type-2" evidence="1">
    <location>
        <begin position="56"/>
        <end position="123"/>
    </location>
</feature>
<evidence type="ECO:0000313" key="2">
    <source>
        <dbReference type="EMBL" id="MBW8267990.1"/>
    </source>
</evidence>
<comment type="caution">
    <text evidence="2">The sequence shown here is derived from an EMBL/GenBank/DDBJ whole genome shotgun (WGS) entry which is preliminary data.</text>
</comment>
<accession>A0ABS7EXA9</accession>
<dbReference type="EMBL" id="JAHZUY010000001">
    <property type="protein sequence ID" value="MBW8267990.1"/>
    <property type="molecule type" value="Genomic_DNA"/>
</dbReference>
<dbReference type="Pfam" id="PF07883">
    <property type="entry name" value="Cupin_2"/>
    <property type="match status" value="1"/>
</dbReference>
<gene>
    <name evidence="2" type="ORF">K1J50_00635</name>
</gene>
<dbReference type="Gene3D" id="2.60.120.10">
    <property type="entry name" value="Jelly Rolls"/>
    <property type="match status" value="1"/>
</dbReference>
<protein>
    <submittedName>
        <fullName evidence="2">Cupin domain-containing protein</fullName>
    </submittedName>
</protein>
<dbReference type="SUPFAM" id="SSF51182">
    <property type="entry name" value="RmlC-like cupins"/>
    <property type="match status" value="1"/>
</dbReference>
<name>A0ABS7EXA9_9PROT</name>
<reference evidence="2 3" key="1">
    <citation type="submission" date="2021-08" db="EMBL/GenBank/DDBJ databases">
        <title>Caldovatus sediminis gen. nov., sp. nov., a moderately thermophilic bacterium isolated from a hot spring.</title>
        <authorList>
            <person name="Hu C.-J."/>
            <person name="Li W.-J."/>
            <person name="Xian W.-D."/>
        </authorList>
    </citation>
    <scope>NUCLEOTIDE SEQUENCE [LARGE SCALE GENOMIC DNA]</scope>
    <source>
        <strain evidence="2 3">SYSU G05006</strain>
    </source>
</reference>
<sequence length="135" mass="14311">MSETTTRPAARTPGAVRAQPGEHVFEMAKLNRILGGPDYSSAVGTCVEGERMIVALMRMAAGTGAEPHSHPNEQWIYVLEGTFRAVVGGQPCEVPAGSVLYIPADVVHSGRAGEDRDVVFFTVKDASHGLHGIKA</sequence>
<proteinExistence type="predicted"/>
<dbReference type="PANTHER" id="PTHR40112:SF1">
    <property type="entry name" value="H2HPP ISOMERASE"/>
    <property type="match status" value="1"/>
</dbReference>
<dbReference type="Proteomes" id="UP001519924">
    <property type="component" value="Unassembled WGS sequence"/>
</dbReference>
<dbReference type="InterPro" id="IPR013096">
    <property type="entry name" value="Cupin_2"/>
</dbReference>
<evidence type="ECO:0000313" key="3">
    <source>
        <dbReference type="Proteomes" id="UP001519924"/>
    </source>
</evidence>
<dbReference type="PANTHER" id="PTHR40112">
    <property type="entry name" value="H2HPP ISOMERASE"/>
    <property type="match status" value="1"/>
</dbReference>
<organism evidence="2 3">
    <name type="scientific">Caldovatus aquaticus</name>
    <dbReference type="NCBI Taxonomy" id="2865671"/>
    <lineage>
        <taxon>Bacteria</taxon>
        <taxon>Pseudomonadati</taxon>
        <taxon>Pseudomonadota</taxon>
        <taxon>Alphaproteobacteria</taxon>
        <taxon>Acetobacterales</taxon>
        <taxon>Roseomonadaceae</taxon>
        <taxon>Caldovatus</taxon>
    </lineage>
</organism>
<keyword evidence="3" id="KW-1185">Reference proteome</keyword>
<dbReference type="RefSeq" id="WP_220115497.1">
    <property type="nucleotide sequence ID" value="NZ_JAHZUY010000001.1"/>
</dbReference>
<evidence type="ECO:0000259" key="1">
    <source>
        <dbReference type="Pfam" id="PF07883"/>
    </source>
</evidence>
<dbReference type="InterPro" id="IPR011051">
    <property type="entry name" value="RmlC_Cupin_sf"/>
</dbReference>
<dbReference type="InterPro" id="IPR014710">
    <property type="entry name" value="RmlC-like_jellyroll"/>
</dbReference>